<comment type="function">
    <text evidence="2 10 12">Catalyzes the transfer of a dimethylallyl group onto the adenine at position 37 in tRNAs that read codons beginning with uridine, leading to the formation of N6-(dimethylallyl)adenosine (i(6)A).</text>
</comment>
<feature type="binding site" evidence="10">
    <location>
        <begin position="10"/>
        <end position="17"/>
    </location>
    <ligand>
        <name>ATP</name>
        <dbReference type="ChEBI" id="CHEBI:30616"/>
    </ligand>
</feature>
<accession>A0A9D9EGI6</accession>
<dbReference type="GO" id="GO:0005524">
    <property type="term" value="F:ATP binding"/>
    <property type="evidence" value="ECO:0007669"/>
    <property type="project" value="UniProtKB-UniRule"/>
</dbReference>
<feature type="site" description="Interaction with substrate tRNA" evidence="10">
    <location>
        <position position="123"/>
    </location>
</feature>
<dbReference type="InterPro" id="IPR027417">
    <property type="entry name" value="P-loop_NTPase"/>
</dbReference>
<gene>
    <name evidence="10 14" type="primary">miaA</name>
    <name evidence="14" type="ORF">IAC32_05180</name>
</gene>
<dbReference type="Pfam" id="PF01715">
    <property type="entry name" value="IPPT"/>
    <property type="match status" value="1"/>
</dbReference>
<dbReference type="GO" id="GO:0006400">
    <property type="term" value="P:tRNA modification"/>
    <property type="evidence" value="ECO:0007669"/>
    <property type="project" value="TreeGrafter"/>
</dbReference>
<organism evidence="14 15">
    <name type="scientific">Candidatus Enterocola intestinipullorum</name>
    <dbReference type="NCBI Taxonomy" id="2840783"/>
    <lineage>
        <taxon>Bacteria</taxon>
        <taxon>Pseudomonadati</taxon>
        <taxon>Bacteroidota</taxon>
        <taxon>Bacteroidia</taxon>
        <taxon>Bacteroidales</taxon>
        <taxon>Candidatus Enterocola</taxon>
    </lineage>
</organism>
<dbReference type="InterPro" id="IPR018022">
    <property type="entry name" value="IPT"/>
</dbReference>
<comment type="catalytic activity">
    <reaction evidence="9 10 11">
        <text>adenosine(37) in tRNA + dimethylallyl diphosphate = N(6)-dimethylallyladenosine(37) in tRNA + diphosphate</text>
        <dbReference type="Rhea" id="RHEA:26482"/>
        <dbReference type="Rhea" id="RHEA-COMP:10162"/>
        <dbReference type="Rhea" id="RHEA-COMP:10375"/>
        <dbReference type="ChEBI" id="CHEBI:33019"/>
        <dbReference type="ChEBI" id="CHEBI:57623"/>
        <dbReference type="ChEBI" id="CHEBI:74411"/>
        <dbReference type="ChEBI" id="CHEBI:74415"/>
        <dbReference type="EC" id="2.5.1.75"/>
    </reaction>
</comment>
<evidence type="ECO:0000256" key="3">
    <source>
        <dbReference type="ARBA" id="ARBA00005842"/>
    </source>
</evidence>
<feature type="site" description="Interaction with substrate tRNA" evidence="10">
    <location>
        <position position="101"/>
    </location>
</feature>
<protein>
    <recommendedName>
        <fullName evidence="10">tRNA dimethylallyltransferase</fullName>
        <ecNumber evidence="10">2.5.1.75</ecNumber>
    </recommendedName>
    <alternativeName>
        <fullName evidence="10">Dimethylallyl diphosphate:tRNA dimethylallyltransferase</fullName>
        <shortName evidence="10">DMAPP:tRNA dimethylallyltransferase</shortName>
        <shortName evidence="10">DMATase</shortName>
    </alternativeName>
    <alternativeName>
        <fullName evidence="10">Isopentenyl-diphosphate:tRNA isopentenyltransferase</fullName>
        <shortName evidence="10">IPP transferase</shortName>
        <shortName evidence="10">IPPT</shortName>
        <shortName evidence="10">IPTase</shortName>
    </alternativeName>
</protein>
<evidence type="ECO:0000256" key="11">
    <source>
        <dbReference type="RuleBase" id="RU003783"/>
    </source>
</evidence>
<dbReference type="InterPro" id="IPR039657">
    <property type="entry name" value="Dimethylallyltransferase"/>
</dbReference>
<keyword evidence="7 10" id="KW-0067">ATP-binding</keyword>
<evidence type="ECO:0000256" key="2">
    <source>
        <dbReference type="ARBA" id="ARBA00003213"/>
    </source>
</evidence>
<dbReference type="EC" id="2.5.1.75" evidence="10"/>
<evidence type="ECO:0000256" key="5">
    <source>
        <dbReference type="ARBA" id="ARBA00022694"/>
    </source>
</evidence>
<evidence type="ECO:0000256" key="12">
    <source>
        <dbReference type="RuleBase" id="RU003784"/>
    </source>
</evidence>
<dbReference type="Gene3D" id="3.40.50.300">
    <property type="entry name" value="P-loop containing nucleotide triphosphate hydrolases"/>
    <property type="match status" value="1"/>
</dbReference>
<dbReference type="SUPFAM" id="SSF52540">
    <property type="entry name" value="P-loop containing nucleoside triphosphate hydrolases"/>
    <property type="match status" value="2"/>
</dbReference>
<keyword evidence="6 10" id="KW-0547">Nucleotide-binding</keyword>
<feature type="region of interest" description="Interaction with substrate tRNA" evidence="10">
    <location>
        <begin position="35"/>
        <end position="38"/>
    </location>
</feature>
<dbReference type="Proteomes" id="UP000823637">
    <property type="component" value="Unassembled WGS sequence"/>
</dbReference>
<comment type="subunit">
    <text evidence="10">Monomer.</text>
</comment>
<dbReference type="PANTHER" id="PTHR11088">
    <property type="entry name" value="TRNA DIMETHYLALLYLTRANSFERASE"/>
    <property type="match status" value="1"/>
</dbReference>
<reference evidence="14" key="2">
    <citation type="journal article" date="2021" name="PeerJ">
        <title>Extensive microbial diversity within the chicken gut microbiome revealed by metagenomics and culture.</title>
        <authorList>
            <person name="Gilroy R."/>
            <person name="Ravi A."/>
            <person name="Getino M."/>
            <person name="Pursley I."/>
            <person name="Horton D.L."/>
            <person name="Alikhan N.F."/>
            <person name="Baker D."/>
            <person name="Gharbi K."/>
            <person name="Hall N."/>
            <person name="Watson M."/>
            <person name="Adriaenssens E.M."/>
            <person name="Foster-Nyarko E."/>
            <person name="Jarju S."/>
            <person name="Secka A."/>
            <person name="Antonio M."/>
            <person name="Oren A."/>
            <person name="Chaudhuri R.R."/>
            <person name="La Ragione R."/>
            <person name="Hildebrand F."/>
            <person name="Pallen M.J."/>
        </authorList>
    </citation>
    <scope>NUCLEOTIDE SEQUENCE</scope>
    <source>
        <strain evidence="14">D3-1215</strain>
    </source>
</reference>
<evidence type="ECO:0000256" key="1">
    <source>
        <dbReference type="ARBA" id="ARBA00001946"/>
    </source>
</evidence>
<evidence type="ECO:0000313" key="15">
    <source>
        <dbReference type="Proteomes" id="UP000823637"/>
    </source>
</evidence>
<keyword evidence="8 10" id="KW-0460">Magnesium</keyword>
<dbReference type="PANTHER" id="PTHR11088:SF60">
    <property type="entry name" value="TRNA DIMETHYLALLYLTRANSFERASE"/>
    <property type="match status" value="1"/>
</dbReference>
<comment type="similarity">
    <text evidence="3 10 13">Belongs to the IPP transferase family.</text>
</comment>
<evidence type="ECO:0000256" key="9">
    <source>
        <dbReference type="ARBA" id="ARBA00049563"/>
    </source>
</evidence>
<dbReference type="EMBL" id="JADIMR010000077">
    <property type="protein sequence ID" value="MBO8447118.1"/>
    <property type="molecule type" value="Genomic_DNA"/>
</dbReference>
<dbReference type="GO" id="GO:0052381">
    <property type="term" value="F:tRNA dimethylallyltransferase activity"/>
    <property type="evidence" value="ECO:0007669"/>
    <property type="project" value="UniProtKB-UniRule"/>
</dbReference>
<reference evidence="14" key="1">
    <citation type="submission" date="2020-10" db="EMBL/GenBank/DDBJ databases">
        <authorList>
            <person name="Gilroy R."/>
        </authorList>
    </citation>
    <scope>NUCLEOTIDE SEQUENCE</scope>
    <source>
        <strain evidence="14">D3-1215</strain>
    </source>
</reference>
<evidence type="ECO:0000313" key="14">
    <source>
        <dbReference type="EMBL" id="MBO8447118.1"/>
    </source>
</evidence>
<feature type="binding site" evidence="10">
    <location>
        <begin position="12"/>
        <end position="17"/>
    </location>
    <ligand>
        <name>substrate</name>
    </ligand>
</feature>
<evidence type="ECO:0000256" key="7">
    <source>
        <dbReference type="ARBA" id="ARBA00022840"/>
    </source>
</evidence>
<keyword evidence="4 10" id="KW-0808">Transferase</keyword>
<evidence type="ECO:0000256" key="10">
    <source>
        <dbReference type="HAMAP-Rule" id="MF_00185"/>
    </source>
</evidence>
<proteinExistence type="inferred from homology"/>
<comment type="caution">
    <text evidence="14">The sequence shown here is derived from an EMBL/GenBank/DDBJ whole genome shotgun (WGS) entry which is preliminary data.</text>
</comment>
<evidence type="ECO:0000256" key="8">
    <source>
        <dbReference type="ARBA" id="ARBA00022842"/>
    </source>
</evidence>
<evidence type="ECO:0000256" key="6">
    <source>
        <dbReference type="ARBA" id="ARBA00022741"/>
    </source>
</evidence>
<name>A0A9D9EGI6_9BACT</name>
<dbReference type="HAMAP" id="MF_00185">
    <property type="entry name" value="IPP_trans"/>
    <property type="match status" value="1"/>
</dbReference>
<dbReference type="Gene3D" id="1.10.20.140">
    <property type="match status" value="1"/>
</dbReference>
<evidence type="ECO:0000256" key="4">
    <source>
        <dbReference type="ARBA" id="ARBA00022679"/>
    </source>
</evidence>
<keyword evidence="5 10" id="KW-0819">tRNA processing</keyword>
<comment type="cofactor">
    <cofactor evidence="1 10">
        <name>Mg(2+)</name>
        <dbReference type="ChEBI" id="CHEBI:18420"/>
    </cofactor>
</comment>
<comment type="caution">
    <text evidence="10">Lacks conserved residue(s) required for the propagation of feature annotation.</text>
</comment>
<dbReference type="NCBIfam" id="TIGR00174">
    <property type="entry name" value="miaA"/>
    <property type="match status" value="1"/>
</dbReference>
<evidence type="ECO:0000256" key="13">
    <source>
        <dbReference type="RuleBase" id="RU003785"/>
    </source>
</evidence>
<dbReference type="AlphaFoldDB" id="A0A9D9EGI6"/>
<sequence>MKKLLCVLLGPTAVGKTACALEIARYFDIPVVSADSRQIYRNMAIGTAAPDPDDIRGVRHFFIGTKDVTGHYSAGQFEIDAIEVIEELFDTSDIALMTGGSMMYIDAVCNGMDAVPEADPETRAHVAEIYAEEGLDKLRGMLKLLDPDFFAKVDLKNHKRVMHAIEVCLQTGMPYSKIRTGKKKQRGFDILKIGLQLPREELYERINIRTDKMIAAGLEDEARKLYPMRECNALNTVGYKEWFDFFDGNTASREDVARLIKRNTRHYAKKQMTWFKRDTNIHWFAPGDTDKIIELINTELWTRKQD</sequence>